<evidence type="ECO:0000256" key="7">
    <source>
        <dbReference type="SAM" id="Phobius"/>
    </source>
</evidence>
<comment type="similarity">
    <text evidence="2">Belongs to the cation diffusion facilitator (CDF) transporter (TC 2.A.4) family.</text>
</comment>
<feature type="transmembrane region" description="Helical" evidence="7">
    <location>
        <begin position="98"/>
        <end position="116"/>
    </location>
</feature>
<dbReference type="STRING" id="545697.HMPREF0216_00438"/>
<feature type="domain" description="Cation efflux protein transmembrane" evidence="8">
    <location>
        <begin position="32"/>
        <end position="224"/>
    </location>
</feature>
<dbReference type="PATRIC" id="fig|545697.3.peg.431"/>
<comment type="caution">
    <text evidence="10">The sequence shown here is derived from an EMBL/GenBank/DDBJ whole genome shotgun (WGS) entry which is preliminary data.</text>
</comment>
<dbReference type="InterPro" id="IPR036837">
    <property type="entry name" value="Cation_efflux_CTD_sf"/>
</dbReference>
<sequence>MLSNFLVKKFIKNSEDVSNIKVRESYANLAGIIGILTNTLLFVIKLSVGLLSGSVAIMADAFNNLSDAASSIITIVGFKMANKPADAEHPFGHGRIEYITAMIVSFMVMLVGLQFVKTSFERIINPSPVAFEIIPFILLLVSIFFKVWLSKFNKTIGFKINSSALKATATDAMGDVFTSTTVVISFLLSKFTSLPLDGYIGIIVALAIVYSGYSLIKETLSPLLGEPPDPALVNSITEMVMSYDNITGFHDLIIHNYGPGRIMASIHAEIPSTIDIMEIHHIIDTAEREISKQLNIYLVIHMDPICVDTPEIIEARKLLESVIKKYPEIKSFHDFRVVGNDDNKNLIFDLVVDPESLKDTSYSEIISNNIEKDIKSKLPNCNCVITLDLALDHNH</sequence>
<evidence type="ECO:0000313" key="11">
    <source>
        <dbReference type="Proteomes" id="UP000010420"/>
    </source>
</evidence>
<dbReference type="GO" id="GO:0016020">
    <property type="term" value="C:membrane"/>
    <property type="evidence" value="ECO:0007669"/>
    <property type="project" value="UniProtKB-SubCell"/>
</dbReference>
<dbReference type="SUPFAM" id="SSF161111">
    <property type="entry name" value="Cation efflux protein transmembrane domain-like"/>
    <property type="match status" value="1"/>
</dbReference>
<feature type="domain" description="Cation efflux protein cytoplasmic" evidence="9">
    <location>
        <begin position="228"/>
        <end position="304"/>
    </location>
</feature>
<dbReference type="OrthoDB" id="9806522at2"/>
<dbReference type="HOGENOM" id="CLU_013430_3_4_9"/>
<dbReference type="FunFam" id="1.20.1510.10:FF:000006">
    <property type="entry name" value="Divalent cation efflux transporter"/>
    <property type="match status" value="1"/>
</dbReference>
<accession>L1QM60</accession>
<dbReference type="InterPro" id="IPR027469">
    <property type="entry name" value="Cation_efflux_TMD_sf"/>
</dbReference>
<dbReference type="InterPro" id="IPR058533">
    <property type="entry name" value="Cation_efflux_TM"/>
</dbReference>
<dbReference type="NCBIfam" id="TIGR01297">
    <property type="entry name" value="CDF"/>
    <property type="match status" value="1"/>
</dbReference>
<dbReference type="SUPFAM" id="SSF160240">
    <property type="entry name" value="Cation efflux protein cytoplasmic domain-like"/>
    <property type="match status" value="2"/>
</dbReference>
<dbReference type="Pfam" id="PF16916">
    <property type="entry name" value="ZT_dimer"/>
    <property type="match status" value="1"/>
</dbReference>
<dbReference type="InterPro" id="IPR002524">
    <property type="entry name" value="Cation_efflux"/>
</dbReference>
<feature type="transmembrane region" description="Helical" evidence="7">
    <location>
        <begin position="198"/>
        <end position="216"/>
    </location>
</feature>
<dbReference type="GO" id="GO:0008324">
    <property type="term" value="F:monoatomic cation transmembrane transporter activity"/>
    <property type="evidence" value="ECO:0007669"/>
    <property type="project" value="InterPro"/>
</dbReference>
<reference evidence="10 11" key="1">
    <citation type="submission" date="2012-05" db="EMBL/GenBank/DDBJ databases">
        <authorList>
            <person name="Weinstock G."/>
            <person name="Sodergren E."/>
            <person name="Lobos E.A."/>
            <person name="Fulton L."/>
            <person name="Fulton R."/>
            <person name="Courtney L."/>
            <person name="Fronick C."/>
            <person name="O'Laughlin M."/>
            <person name="Godfrey J."/>
            <person name="Wilson R.M."/>
            <person name="Miner T."/>
            <person name="Farmer C."/>
            <person name="Delehaunty K."/>
            <person name="Cordes M."/>
            <person name="Minx P."/>
            <person name="Tomlinson C."/>
            <person name="Chen J."/>
            <person name="Wollam A."/>
            <person name="Pepin K.H."/>
            <person name="Bhonagiri V."/>
            <person name="Zhang X."/>
            <person name="Suruliraj S."/>
            <person name="Warren W."/>
            <person name="Mitreva M."/>
            <person name="Mardis E.R."/>
            <person name="Wilson R.K."/>
        </authorList>
    </citation>
    <scope>NUCLEOTIDE SEQUENCE [LARGE SCALE GENOMIC DNA]</scope>
    <source>
        <strain evidence="10 11">DSM 1785</strain>
    </source>
</reference>
<dbReference type="InterPro" id="IPR027470">
    <property type="entry name" value="Cation_efflux_CTD"/>
</dbReference>
<evidence type="ECO:0000256" key="4">
    <source>
        <dbReference type="ARBA" id="ARBA00022692"/>
    </source>
</evidence>
<proteinExistence type="inferred from homology"/>
<evidence type="ECO:0000259" key="9">
    <source>
        <dbReference type="Pfam" id="PF16916"/>
    </source>
</evidence>
<keyword evidence="11" id="KW-1185">Reference proteome</keyword>
<evidence type="ECO:0000256" key="5">
    <source>
        <dbReference type="ARBA" id="ARBA00022989"/>
    </source>
</evidence>
<dbReference type="Pfam" id="PF01545">
    <property type="entry name" value="Cation_efflux"/>
    <property type="match status" value="1"/>
</dbReference>
<dbReference type="EMBL" id="AMEZ01000013">
    <property type="protein sequence ID" value="EKY29079.1"/>
    <property type="molecule type" value="Genomic_DNA"/>
</dbReference>
<evidence type="ECO:0000256" key="6">
    <source>
        <dbReference type="ARBA" id="ARBA00023136"/>
    </source>
</evidence>
<evidence type="ECO:0000256" key="3">
    <source>
        <dbReference type="ARBA" id="ARBA00022448"/>
    </source>
</evidence>
<evidence type="ECO:0000256" key="1">
    <source>
        <dbReference type="ARBA" id="ARBA00004141"/>
    </source>
</evidence>
<keyword evidence="4 7" id="KW-0812">Transmembrane</keyword>
<dbReference type="PANTHER" id="PTHR43840:SF15">
    <property type="entry name" value="MITOCHONDRIAL METAL TRANSPORTER 1-RELATED"/>
    <property type="match status" value="1"/>
</dbReference>
<dbReference type="PANTHER" id="PTHR43840">
    <property type="entry name" value="MITOCHONDRIAL METAL TRANSPORTER 1-RELATED"/>
    <property type="match status" value="1"/>
</dbReference>
<dbReference type="Gene3D" id="3.30.70.1350">
    <property type="entry name" value="Cation efflux protein, cytoplasmic domain"/>
    <property type="match status" value="2"/>
</dbReference>
<dbReference type="eggNOG" id="COG0053">
    <property type="taxonomic scope" value="Bacteria"/>
</dbReference>
<feature type="transmembrane region" description="Helical" evidence="7">
    <location>
        <begin position="128"/>
        <end position="149"/>
    </location>
</feature>
<dbReference type="RefSeq" id="WP_005210520.1">
    <property type="nucleotide sequence ID" value="NZ_KB291607.1"/>
</dbReference>
<protein>
    <submittedName>
        <fullName evidence="10">Cation diffusion facilitator family transporter</fullName>
    </submittedName>
</protein>
<keyword evidence="3" id="KW-0813">Transport</keyword>
<evidence type="ECO:0000259" key="8">
    <source>
        <dbReference type="Pfam" id="PF01545"/>
    </source>
</evidence>
<name>L1QM60_9CLOT</name>
<keyword evidence="6 7" id="KW-0472">Membrane</keyword>
<comment type="subcellular location">
    <subcellularLocation>
        <location evidence="1">Membrane</location>
        <topology evidence="1">Multi-pass membrane protein</topology>
    </subcellularLocation>
</comment>
<organism evidence="10 11">
    <name type="scientific">Clostridium celatum DSM 1785</name>
    <dbReference type="NCBI Taxonomy" id="545697"/>
    <lineage>
        <taxon>Bacteria</taxon>
        <taxon>Bacillati</taxon>
        <taxon>Bacillota</taxon>
        <taxon>Clostridia</taxon>
        <taxon>Eubacteriales</taxon>
        <taxon>Clostridiaceae</taxon>
        <taxon>Clostridium</taxon>
    </lineage>
</organism>
<feature type="transmembrane region" description="Helical" evidence="7">
    <location>
        <begin position="26"/>
        <end position="44"/>
    </location>
</feature>
<dbReference type="InterPro" id="IPR050291">
    <property type="entry name" value="CDF_Transporter"/>
</dbReference>
<evidence type="ECO:0000256" key="2">
    <source>
        <dbReference type="ARBA" id="ARBA00008114"/>
    </source>
</evidence>
<gene>
    <name evidence="10" type="ORF">HMPREF0216_00438</name>
</gene>
<keyword evidence="5 7" id="KW-1133">Transmembrane helix</keyword>
<dbReference type="Proteomes" id="UP000010420">
    <property type="component" value="Unassembled WGS sequence"/>
</dbReference>
<evidence type="ECO:0000313" key="10">
    <source>
        <dbReference type="EMBL" id="EKY29079.1"/>
    </source>
</evidence>
<dbReference type="Gene3D" id="1.20.1510.10">
    <property type="entry name" value="Cation efflux protein transmembrane domain"/>
    <property type="match status" value="1"/>
</dbReference>
<dbReference type="AlphaFoldDB" id="L1QM60"/>